<name>A0A2P6S7A2_ROSCH</name>
<comment type="caution">
    <text evidence="1">The sequence shown here is derived from an EMBL/GenBank/DDBJ whole genome shotgun (WGS) entry which is preliminary data.</text>
</comment>
<dbReference type="AlphaFoldDB" id="A0A2P6S7A2"/>
<protein>
    <submittedName>
        <fullName evidence="1">Uncharacterized protein</fullName>
    </submittedName>
</protein>
<keyword evidence="2" id="KW-1185">Reference proteome</keyword>
<reference evidence="1 2" key="1">
    <citation type="journal article" date="2018" name="Nat. Genet.">
        <title>The Rosa genome provides new insights in the design of modern roses.</title>
        <authorList>
            <person name="Bendahmane M."/>
        </authorList>
    </citation>
    <scope>NUCLEOTIDE SEQUENCE [LARGE SCALE GENOMIC DNA]</scope>
    <source>
        <strain evidence="2">cv. Old Blush</strain>
    </source>
</reference>
<evidence type="ECO:0000313" key="2">
    <source>
        <dbReference type="Proteomes" id="UP000238479"/>
    </source>
</evidence>
<dbReference type="Gramene" id="PRQ54571">
    <property type="protein sequence ID" value="PRQ54571"/>
    <property type="gene ID" value="RchiOBHm_Chr1g0315181"/>
</dbReference>
<accession>A0A2P6S7A2</accession>
<dbReference type="Proteomes" id="UP000238479">
    <property type="component" value="Chromosome 1"/>
</dbReference>
<proteinExistence type="predicted"/>
<gene>
    <name evidence="1" type="ORF">RchiOBHm_Chr1g0315181</name>
</gene>
<dbReference type="EMBL" id="PDCK01000039">
    <property type="protein sequence ID" value="PRQ54571.1"/>
    <property type="molecule type" value="Genomic_DNA"/>
</dbReference>
<organism evidence="1 2">
    <name type="scientific">Rosa chinensis</name>
    <name type="common">China rose</name>
    <dbReference type="NCBI Taxonomy" id="74649"/>
    <lineage>
        <taxon>Eukaryota</taxon>
        <taxon>Viridiplantae</taxon>
        <taxon>Streptophyta</taxon>
        <taxon>Embryophyta</taxon>
        <taxon>Tracheophyta</taxon>
        <taxon>Spermatophyta</taxon>
        <taxon>Magnoliopsida</taxon>
        <taxon>eudicotyledons</taxon>
        <taxon>Gunneridae</taxon>
        <taxon>Pentapetalae</taxon>
        <taxon>rosids</taxon>
        <taxon>fabids</taxon>
        <taxon>Rosales</taxon>
        <taxon>Rosaceae</taxon>
        <taxon>Rosoideae</taxon>
        <taxon>Rosoideae incertae sedis</taxon>
        <taxon>Rosa</taxon>
    </lineage>
</organism>
<evidence type="ECO:0000313" key="1">
    <source>
        <dbReference type="EMBL" id="PRQ54571.1"/>
    </source>
</evidence>
<sequence length="88" mass="10311">MKSQFCPCLLFPAQSDRVFAPRLHREVEKRERDSEGGGTIRIRSSLRRLAERRKPWRFQVGKAFAVFVLGGRRPQLRLFRDSREGGRP</sequence>